<feature type="chain" id="PRO_5024362413" evidence="1">
    <location>
        <begin position="21"/>
        <end position="178"/>
    </location>
</feature>
<dbReference type="InterPro" id="IPR024520">
    <property type="entry name" value="DUF3558"/>
</dbReference>
<dbReference type="PROSITE" id="PS51257">
    <property type="entry name" value="PROKAR_LIPOPROTEIN"/>
    <property type="match status" value="1"/>
</dbReference>
<dbReference type="Pfam" id="PF12079">
    <property type="entry name" value="DUF3558"/>
    <property type="match status" value="1"/>
</dbReference>
<gene>
    <name evidence="2" type="ORF">FEK35_06430</name>
</gene>
<evidence type="ECO:0000256" key="1">
    <source>
        <dbReference type="SAM" id="SignalP"/>
    </source>
</evidence>
<protein>
    <submittedName>
        <fullName evidence="2">DUF3558 domain-containing protein</fullName>
    </submittedName>
</protein>
<evidence type="ECO:0000313" key="3">
    <source>
        <dbReference type="Proteomes" id="UP000308349"/>
    </source>
</evidence>
<reference evidence="2 3" key="1">
    <citation type="submission" date="2019-05" db="EMBL/GenBank/DDBJ databases">
        <title>Genomes sequences of two Nocardia cyriacigeorgica environmental isolates, type strains Nocardia asteroides ATCC 19247 and Nocardia cyriacigeorgica DSM 44484.</title>
        <authorList>
            <person name="Vautrin F."/>
            <person name="Bergeron E."/>
            <person name="Dubost A."/>
            <person name="Abrouk D."/>
            <person name="Rodriguez Nava V."/>
            <person name="Pujic P."/>
        </authorList>
    </citation>
    <scope>NUCLEOTIDE SEQUENCE [LARGE SCALE GENOMIC DNA]</scope>
    <source>
        <strain evidence="2 3">EML 1456</strain>
    </source>
</reference>
<organism evidence="2 3">
    <name type="scientific">Nocardia cyriacigeorgica</name>
    <dbReference type="NCBI Taxonomy" id="135487"/>
    <lineage>
        <taxon>Bacteria</taxon>
        <taxon>Bacillati</taxon>
        <taxon>Actinomycetota</taxon>
        <taxon>Actinomycetes</taxon>
        <taxon>Mycobacteriales</taxon>
        <taxon>Nocardiaceae</taxon>
        <taxon>Nocardia</taxon>
    </lineage>
</organism>
<dbReference type="EMBL" id="VBUU01000004">
    <property type="protein sequence ID" value="TLG14799.1"/>
    <property type="molecule type" value="Genomic_DNA"/>
</dbReference>
<dbReference type="RefSeq" id="WP_138455439.1">
    <property type="nucleotide sequence ID" value="NZ_VBUU01000004.1"/>
</dbReference>
<keyword evidence="1" id="KW-0732">Signal</keyword>
<comment type="caution">
    <text evidence="2">The sequence shown here is derived from an EMBL/GenBank/DDBJ whole genome shotgun (WGS) entry which is preliminary data.</text>
</comment>
<name>A0A5R8PHM0_9NOCA</name>
<evidence type="ECO:0000313" key="2">
    <source>
        <dbReference type="EMBL" id="TLG14799.1"/>
    </source>
</evidence>
<dbReference type="OrthoDB" id="4552889at2"/>
<feature type="signal peptide" evidence="1">
    <location>
        <begin position="1"/>
        <end position="20"/>
    </location>
</feature>
<dbReference type="Proteomes" id="UP000308349">
    <property type="component" value="Unassembled WGS sequence"/>
</dbReference>
<sequence length="178" mass="18875">MARRIMMMLLAGAVVPGVVACGGSTEGSPTAEGSATSAAPVALFDPCTGISDEALRASGVEVASEEKGIAGADQDGWEICKWRSKRYSITVFSTARTVQEFEQKPGNVEFQDVTVAGREGRQFKVEGASKDLLCDVLFPAQQGVVQLRVSSSAIVDEPDDPCQVLYRVGESIVPELPH</sequence>
<accession>A0A5R8PHM0</accession>
<dbReference type="AlphaFoldDB" id="A0A5R8PHM0"/>
<proteinExistence type="predicted"/>